<evidence type="ECO:0000313" key="1">
    <source>
        <dbReference type="Proteomes" id="UP000095287"/>
    </source>
</evidence>
<proteinExistence type="predicted"/>
<dbReference type="WBParaSite" id="L893_g8827.t1">
    <property type="protein sequence ID" value="L893_g8827.t1"/>
    <property type="gene ID" value="L893_g8827"/>
</dbReference>
<keyword evidence="1" id="KW-1185">Reference proteome</keyword>
<evidence type="ECO:0000313" key="2">
    <source>
        <dbReference type="WBParaSite" id="L893_g8827.t1"/>
    </source>
</evidence>
<reference evidence="2" key="1">
    <citation type="submission" date="2016-11" db="UniProtKB">
        <authorList>
            <consortium name="WormBaseParasite"/>
        </authorList>
    </citation>
    <scope>IDENTIFICATION</scope>
</reference>
<name>A0A1I8ARW2_9BILA</name>
<dbReference type="AlphaFoldDB" id="A0A1I8ARW2"/>
<protein>
    <submittedName>
        <fullName evidence="2">Uncharacterized protein</fullName>
    </submittedName>
</protein>
<dbReference type="Proteomes" id="UP000095287">
    <property type="component" value="Unplaced"/>
</dbReference>
<accession>A0A1I8ARW2</accession>
<sequence length="105" mass="11739">MVANLPFRSLQTTKPSHILSIQDPHSLASLFAICRRRFMSPNDAVYSPSRRSCDVTFLVRGKVTSGNHIPILALESKALKEIVFCDKNCLYDLINSVDLLAHARP</sequence>
<organism evidence="1 2">
    <name type="scientific">Steinernema glaseri</name>
    <dbReference type="NCBI Taxonomy" id="37863"/>
    <lineage>
        <taxon>Eukaryota</taxon>
        <taxon>Metazoa</taxon>
        <taxon>Ecdysozoa</taxon>
        <taxon>Nematoda</taxon>
        <taxon>Chromadorea</taxon>
        <taxon>Rhabditida</taxon>
        <taxon>Tylenchina</taxon>
        <taxon>Panagrolaimomorpha</taxon>
        <taxon>Strongyloidoidea</taxon>
        <taxon>Steinernematidae</taxon>
        <taxon>Steinernema</taxon>
    </lineage>
</organism>